<comment type="caution">
    <text evidence="1">The sequence shown here is derived from an EMBL/GenBank/DDBJ whole genome shotgun (WGS) entry which is preliminary data.</text>
</comment>
<proteinExistence type="predicted"/>
<name>A0A834IU48_RHYFE</name>
<accession>A0A834IU48</accession>
<reference evidence="1" key="1">
    <citation type="submission" date="2020-08" db="EMBL/GenBank/DDBJ databases">
        <title>Genome sequencing and assembly of the red palm weevil Rhynchophorus ferrugineus.</title>
        <authorList>
            <person name="Dias G.B."/>
            <person name="Bergman C.M."/>
            <person name="Manee M."/>
        </authorList>
    </citation>
    <scope>NUCLEOTIDE SEQUENCE</scope>
    <source>
        <strain evidence="1">AA-2017</strain>
        <tissue evidence="1">Whole larva</tissue>
    </source>
</reference>
<protein>
    <submittedName>
        <fullName evidence="1">Uncharacterized protein</fullName>
    </submittedName>
</protein>
<dbReference type="EMBL" id="JAACXV010000061">
    <property type="protein sequence ID" value="KAF7285067.1"/>
    <property type="molecule type" value="Genomic_DNA"/>
</dbReference>
<keyword evidence="2" id="KW-1185">Reference proteome</keyword>
<sequence>MGRQGVMFEISNFSENTPNLPPHSETRTSVTLQLSPFRLITMTRKGWRRRIPTRNKIDDRDEKMRNHFTARIPNASPRRHQNWFSGR</sequence>
<gene>
    <name evidence="1" type="ORF">GWI33_011918</name>
</gene>
<dbReference type="Proteomes" id="UP000625711">
    <property type="component" value="Unassembled WGS sequence"/>
</dbReference>
<evidence type="ECO:0000313" key="2">
    <source>
        <dbReference type="Proteomes" id="UP000625711"/>
    </source>
</evidence>
<dbReference type="AlphaFoldDB" id="A0A834IU48"/>
<evidence type="ECO:0000313" key="1">
    <source>
        <dbReference type="EMBL" id="KAF7285067.1"/>
    </source>
</evidence>
<organism evidence="1 2">
    <name type="scientific">Rhynchophorus ferrugineus</name>
    <name type="common">Red palm weevil</name>
    <name type="synonym">Curculio ferrugineus</name>
    <dbReference type="NCBI Taxonomy" id="354439"/>
    <lineage>
        <taxon>Eukaryota</taxon>
        <taxon>Metazoa</taxon>
        <taxon>Ecdysozoa</taxon>
        <taxon>Arthropoda</taxon>
        <taxon>Hexapoda</taxon>
        <taxon>Insecta</taxon>
        <taxon>Pterygota</taxon>
        <taxon>Neoptera</taxon>
        <taxon>Endopterygota</taxon>
        <taxon>Coleoptera</taxon>
        <taxon>Polyphaga</taxon>
        <taxon>Cucujiformia</taxon>
        <taxon>Curculionidae</taxon>
        <taxon>Dryophthorinae</taxon>
        <taxon>Rhynchophorus</taxon>
    </lineage>
</organism>